<dbReference type="EMBL" id="QJKJ01012352">
    <property type="protein sequence ID" value="RDX68854.1"/>
    <property type="molecule type" value="Genomic_DNA"/>
</dbReference>
<dbReference type="Proteomes" id="UP000257109">
    <property type="component" value="Unassembled WGS sequence"/>
</dbReference>
<gene>
    <name evidence="1" type="ORF">CR513_52099</name>
</gene>
<name>A0A371ES70_MUCPR</name>
<evidence type="ECO:0000313" key="1">
    <source>
        <dbReference type="EMBL" id="RDX68854.1"/>
    </source>
</evidence>
<protein>
    <submittedName>
        <fullName evidence="1">Uncharacterized protein</fullName>
    </submittedName>
</protein>
<comment type="caution">
    <text evidence="1">The sequence shown here is derived from an EMBL/GenBank/DDBJ whole genome shotgun (WGS) entry which is preliminary data.</text>
</comment>
<proteinExistence type="predicted"/>
<sequence length="71" mass="8337">MESTKPRIPIQTIHFTPSSTQKSGHNRLVIQETLYRPTIEEVEESRQSQLGRMKSFWPDESSLGRLHPDWM</sequence>
<dbReference type="AlphaFoldDB" id="A0A371ES70"/>
<organism evidence="1 2">
    <name type="scientific">Mucuna pruriens</name>
    <name type="common">Velvet bean</name>
    <name type="synonym">Dolichos pruriens</name>
    <dbReference type="NCBI Taxonomy" id="157652"/>
    <lineage>
        <taxon>Eukaryota</taxon>
        <taxon>Viridiplantae</taxon>
        <taxon>Streptophyta</taxon>
        <taxon>Embryophyta</taxon>
        <taxon>Tracheophyta</taxon>
        <taxon>Spermatophyta</taxon>
        <taxon>Magnoliopsida</taxon>
        <taxon>eudicotyledons</taxon>
        <taxon>Gunneridae</taxon>
        <taxon>Pentapetalae</taxon>
        <taxon>rosids</taxon>
        <taxon>fabids</taxon>
        <taxon>Fabales</taxon>
        <taxon>Fabaceae</taxon>
        <taxon>Papilionoideae</taxon>
        <taxon>50 kb inversion clade</taxon>
        <taxon>NPAAA clade</taxon>
        <taxon>indigoferoid/millettioid clade</taxon>
        <taxon>Phaseoleae</taxon>
        <taxon>Mucuna</taxon>
    </lineage>
</organism>
<evidence type="ECO:0000313" key="2">
    <source>
        <dbReference type="Proteomes" id="UP000257109"/>
    </source>
</evidence>
<keyword evidence="2" id="KW-1185">Reference proteome</keyword>
<accession>A0A371ES70</accession>
<reference evidence="1" key="1">
    <citation type="submission" date="2018-05" db="EMBL/GenBank/DDBJ databases">
        <title>Draft genome of Mucuna pruriens seed.</title>
        <authorList>
            <person name="Nnadi N.E."/>
            <person name="Vos R."/>
            <person name="Hasami M.H."/>
            <person name="Devisetty U.K."/>
            <person name="Aguiy J.C."/>
        </authorList>
    </citation>
    <scope>NUCLEOTIDE SEQUENCE [LARGE SCALE GENOMIC DNA]</scope>
    <source>
        <strain evidence="1">JCA_2017</strain>
    </source>
</reference>
<feature type="non-terminal residue" evidence="1">
    <location>
        <position position="1"/>
    </location>
</feature>